<reference evidence="2" key="1">
    <citation type="submission" date="2020-07" db="EMBL/GenBank/DDBJ databases">
        <title>A pangenomic view of the genus Pectobacterium provides insights into genome organization, phylogeny, and virulence.</title>
        <authorList>
            <person name="Jonkheer E."/>
            <person name="Brankovics B."/>
            <person name="Houwers I."/>
            <person name="Van Der Wolf J."/>
            <person name="Bonants P."/>
            <person name="Vreeburg R."/>
            <person name="Bollema R."/>
            <person name="De Haan J."/>
            <person name="Berke L."/>
            <person name="De Ridder D."/>
            <person name="Smit S."/>
            <person name="Van Der Lee T.A.J."/>
        </authorList>
    </citation>
    <scope>NUCLEOTIDE SEQUENCE</scope>
    <source>
        <strain evidence="2">NAK:433</strain>
    </source>
</reference>
<name>A0AAE2WH78_9GAMM</name>
<dbReference type="EMBL" id="JACGEP010000045">
    <property type="protein sequence ID" value="MBN3053193.1"/>
    <property type="molecule type" value="Genomic_DNA"/>
</dbReference>
<feature type="signal peptide" evidence="1">
    <location>
        <begin position="1"/>
        <end position="27"/>
    </location>
</feature>
<sequence length="277" mass="31055">MKTQPALPCSGMLLASLMVLPILSVQAKPADNEPQIITDREGHMVCHLCGPDRKDSFFISDYPQGYKNKTDQYSKLWDMTRYTILLNDAIPAYTANRTPNFYYIDKYAASPTVHFIEFDDDRSDLSAVAKVSVTENKDRLLLKVTWKNGEKNSFQLSNHALAYQAQILKNGQDQLICRNCGDTGKDSLIQGADEASLYIQLMDTPYYAFLAQSAGIACPAGSWYAVNKTKSTPEIKVVGTKDCSEIVKMNSTHDADKTTLNFTHNNRKKTTLTFSHR</sequence>
<keyword evidence="1" id="KW-0732">Signal</keyword>
<evidence type="ECO:0008006" key="4">
    <source>
        <dbReference type="Google" id="ProtNLM"/>
    </source>
</evidence>
<evidence type="ECO:0000256" key="1">
    <source>
        <dbReference type="SAM" id="SignalP"/>
    </source>
</evidence>
<dbReference type="AlphaFoldDB" id="A0AAE2WH78"/>
<dbReference type="RefSeq" id="WP_205559754.1">
    <property type="nucleotide sequence ID" value="NZ_JACGEP010000045.1"/>
</dbReference>
<evidence type="ECO:0000313" key="3">
    <source>
        <dbReference type="Proteomes" id="UP000768524"/>
    </source>
</evidence>
<comment type="caution">
    <text evidence="2">The sequence shown here is derived from an EMBL/GenBank/DDBJ whole genome shotgun (WGS) entry which is preliminary data.</text>
</comment>
<accession>A0AAE2WH78</accession>
<evidence type="ECO:0000313" key="2">
    <source>
        <dbReference type="EMBL" id="MBN3053193.1"/>
    </source>
</evidence>
<proteinExistence type="predicted"/>
<feature type="chain" id="PRO_5042212211" description="Secreted protein" evidence="1">
    <location>
        <begin position="28"/>
        <end position="277"/>
    </location>
</feature>
<dbReference type="Proteomes" id="UP000768524">
    <property type="component" value="Unassembled WGS sequence"/>
</dbReference>
<gene>
    <name evidence="2" type="ORF">H4F45_17245</name>
</gene>
<protein>
    <recommendedName>
        <fullName evidence="4">Secreted protein</fullName>
    </recommendedName>
</protein>
<organism evidence="2 3">
    <name type="scientific">Pectobacterium brasiliense</name>
    <dbReference type="NCBI Taxonomy" id="180957"/>
    <lineage>
        <taxon>Bacteria</taxon>
        <taxon>Pseudomonadati</taxon>
        <taxon>Pseudomonadota</taxon>
        <taxon>Gammaproteobacteria</taxon>
        <taxon>Enterobacterales</taxon>
        <taxon>Pectobacteriaceae</taxon>
        <taxon>Pectobacterium</taxon>
    </lineage>
</organism>